<reference evidence="2 3" key="1">
    <citation type="submission" date="2024-11" db="EMBL/GenBank/DDBJ databases">
        <title>A near-complete genome assembly of Cinchona calisaya.</title>
        <authorList>
            <person name="Lian D.C."/>
            <person name="Zhao X.W."/>
            <person name="Wei L."/>
        </authorList>
    </citation>
    <scope>NUCLEOTIDE SEQUENCE [LARGE SCALE GENOMIC DNA]</scope>
    <source>
        <tissue evidence="2">Nenye</tissue>
    </source>
</reference>
<dbReference type="Pfam" id="PF00407">
    <property type="entry name" value="Bet_v_1"/>
    <property type="match status" value="1"/>
</dbReference>
<dbReference type="SMART" id="SM01037">
    <property type="entry name" value="Bet_v_1"/>
    <property type="match status" value="1"/>
</dbReference>
<name>A0ABD2Y8F9_9GENT</name>
<dbReference type="EMBL" id="JBJUIK010000015">
    <property type="protein sequence ID" value="KAL3501903.1"/>
    <property type="molecule type" value="Genomic_DNA"/>
</dbReference>
<dbReference type="PANTHER" id="PTHR31907">
    <property type="entry name" value="MLP-LIKE PROTEIN 423"/>
    <property type="match status" value="1"/>
</dbReference>
<evidence type="ECO:0000313" key="3">
    <source>
        <dbReference type="Proteomes" id="UP001630127"/>
    </source>
</evidence>
<dbReference type="AlphaFoldDB" id="A0ABD2Y8F9"/>
<proteinExistence type="predicted"/>
<protein>
    <recommendedName>
        <fullName evidence="1">Bet v I/Major latex protein domain-containing protein</fullName>
    </recommendedName>
</protein>
<dbReference type="SUPFAM" id="SSF55961">
    <property type="entry name" value="Bet v1-like"/>
    <property type="match status" value="1"/>
</dbReference>
<dbReference type="Gene3D" id="3.30.530.20">
    <property type="match status" value="1"/>
</dbReference>
<evidence type="ECO:0000259" key="1">
    <source>
        <dbReference type="SMART" id="SM01037"/>
    </source>
</evidence>
<gene>
    <name evidence="2" type="ORF">ACH5RR_036352</name>
</gene>
<evidence type="ECO:0000313" key="2">
    <source>
        <dbReference type="EMBL" id="KAL3501903.1"/>
    </source>
</evidence>
<sequence>MGLKGKMIGQTEIKGAGGDVFHEVFRQRPHHLANMSPEKVHGFTLLGGGLGTVGSVIQWDYTHDGKERVAKQFIENIDEEKQSVRFKMIEGDLMDLYKTFIITYHVDKRVDYNLVTWTFEYEKLNENIPHPGTLLSLFLHVVEDIEAHHIKKA</sequence>
<organism evidence="2 3">
    <name type="scientific">Cinchona calisaya</name>
    <dbReference type="NCBI Taxonomy" id="153742"/>
    <lineage>
        <taxon>Eukaryota</taxon>
        <taxon>Viridiplantae</taxon>
        <taxon>Streptophyta</taxon>
        <taxon>Embryophyta</taxon>
        <taxon>Tracheophyta</taxon>
        <taxon>Spermatophyta</taxon>
        <taxon>Magnoliopsida</taxon>
        <taxon>eudicotyledons</taxon>
        <taxon>Gunneridae</taxon>
        <taxon>Pentapetalae</taxon>
        <taxon>asterids</taxon>
        <taxon>lamiids</taxon>
        <taxon>Gentianales</taxon>
        <taxon>Rubiaceae</taxon>
        <taxon>Cinchonoideae</taxon>
        <taxon>Cinchoneae</taxon>
        <taxon>Cinchona</taxon>
    </lineage>
</organism>
<accession>A0ABD2Y8F9</accession>
<dbReference type="InterPro" id="IPR051761">
    <property type="entry name" value="MLP-like_ligand-binding"/>
</dbReference>
<feature type="domain" description="Bet v I/Major latex protein" evidence="1">
    <location>
        <begin position="2"/>
        <end position="152"/>
    </location>
</feature>
<dbReference type="Proteomes" id="UP001630127">
    <property type="component" value="Unassembled WGS sequence"/>
</dbReference>
<keyword evidence="3" id="KW-1185">Reference proteome</keyword>
<comment type="caution">
    <text evidence="2">The sequence shown here is derived from an EMBL/GenBank/DDBJ whole genome shotgun (WGS) entry which is preliminary data.</text>
</comment>
<dbReference type="InterPro" id="IPR000916">
    <property type="entry name" value="Bet_v_I/MLP"/>
</dbReference>
<dbReference type="InterPro" id="IPR023393">
    <property type="entry name" value="START-like_dom_sf"/>
</dbReference>